<sequence>MTDVMESLPPCLSASEIAASLHRLAADWPHPAADPESLAQRLRQLVASRLDQIDLPAQGRTLARWQRLSDIAALDLGLAKLFEGHTDALAILAEISQPSRYPATARWGVWAAEPPFARLTLRPASERSGALVDGDDVVLDGTKAWCSGAHAVTHALVTAWFEEIPCLAAVDLSQPGVQVTTRGWAAVGMAATVSVEVEFENVEATLVGDPEAYLRRPGFWQGGIGVAACWWGGAQRIGETLLAGATPGDPHRLAHLGMVDLALRNGAARLREAAAWIDAHPAENAQFLALSVRAAIDDMVATIIEHAGRALGAAPYCRDAAFSRMMADLPVFVRQTHAERDLESIGRDLLQRRQDDKAPLPSDESPHHGWRLMS</sequence>
<name>A0ABZ3CN55_9GAMM</name>
<dbReference type="Gene3D" id="2.40.110.10">
    <property type="entry name" value="Butyryl-CoA Dehydrogenase, subunit A, domain 2"/>
    <property type="match status" value="1"/>
</dbReference>
<feature type="region of interest" description="Disordered" evidence="2">
    <location>
        <begin position="351"/>
        <end position="374"/>
    </location>
</feature>
<dbReference type="SUPFAM" id="SSF56645">
    <property type="entry name" value="Acyl-CoA dehydrogenase NM domain-like"/>
    <property type="match status" value="1"/>
</dbReference>
<dbReference type="GO" id="GO:0016491">
    <property type="term" value="F:oxidoreductase activity"/>
    <property type="evidence" value="ECO:0007669"/>
    <property type="project" value="UniProtKB-KW"/>
</dbReference>
<dbReference type="RefSeq" id="WP_342593937.1">
    <property type="nucleotide sequence ID" value="NZ_CP151919.1"/>
</dbReference>
<evidence type="ECO:0000256" key="2">
    <source>
        <dbReference type="SAM" id="MobiDB-lite"/>
    </source>
</evidence>
<dbReference type="PANTHER" id="PTHR48083">
    <property type="entry name" value="MEDIUM-CHAIN SPECIFIC ACYL-COA DEHYDROGENASE, MITOCHONDRIAL-RELATED"/>
    <property type="match status" value="1"/>
</dbReference>
<accession>A0ABZ3CN55</accession>
<gene>
    <name evidence="3" type="ORF">AAGT95_12095</name>
</gene>
<reference evidence="3 4" key="1">
    <citation type="submission" date="2024-04" db="EMBL/GenBank/DDBJ databases">
        <title>Salinicola lusitanus LLJ914,a marine bacterium isolated from the Okinawa Trough.</title>
        <authorList>
            <person name="Li J."/>
        </authorList>
    </citation>
    <scope>NUCLEOTIDE SEQUENCE [LARGE SCALE GENOMIC DNA]</scope>
    <source>
        <strain evidence="3 4">LLJ914</strain>
    </source>
</reference>
<dbReference type="InterPro" id="IPR046373">
    <property type="entry name" value="Acyl-CoA_Oxase/DH_mid-dom_sf"/>
</dbReference>
<keyword evidence="1 3" id="KW-0560">Oxidoreductase</keyword>
<dbReference type="InterPro" id="IPR009100">
    <property type="entry name" value="AcylCoA_DH/oxidase_NM_dom_sf"/>
</dbReference>
<protein>
    <submittedName>
        <fullName evidence="3">Acyl-CoA dehydrogenase family protein</fullName>
        <ecNumber evidence="3">1.-.-.-</ecNumber>
    </submittedName>
</protein>
<dbReference type="InterPro" id="IPR050741">
    <property type="entry name" value="Acyl-CoA_dehydrogenase"/>
</dbReference>
<keyword evidence="4" id="KW-1185">Reference proteome</keyword>
<organism evidence="3 4">
    <name type="scientific">Salinicola lusitanus</name>
    <dbReference type="NCBI Taxonomy" id="1949085"/>
    <lineage>
        <taxon>Bacteria</taxon>
        <taxon>Pseudomonadati</taxon>
        <taxon>Pseudomonadota</taxon>
        <taxon>Gammaproteobacteria</taxon>
        <taxon>Oceanospirillales</taxon>
        <taxon>Halomonadaceae</taxon>
        <taxon>Salinicola</taxon>
    </lineage>
</organism>
<dbReference type="EMBL" id="CP151919">
    <property type="protein sequence ID" value="XAD52588.1"/>
    <property type="molecule type" value="Genomic_DNA"/>
</dbReference>
<evidence type="ECO:0000313" key="4">
    <source>
        <dbReference type="Proteomes" id="UP001453229"/>
    </source>
</evidence>
<evidence type="ECO:0000256" key="1">
    <source>
        <dbReference type="ARBA" id="ARBA00023002"/>
    </source>
</evidence>
<evidence type="ECO:0000313" key="3">
    <source>
        <dbReference type="EMBL" id="XAD52588.1"/>
    </source>
</evidence>
<dbReference type="Proteomes" id="UP001453229">
    <property type="component" value="Chromosome"/>
</dbReference>
<dbReference type="PANTHER" id="PTHR48083:SF37">
    <property type="entry name" value="DEHYDROGENASE, PUTATIVE-RELATED"/>
    <property type="match status" value="1"/>
</dbReference>
<dbReference type="EC" id="1.-.-.-" evidence="3"/>
<proteinExistence type="predicted"/>